<dbReference type="EMBL" id="CAXHTA020000010">
    <property type="protein sequence ID" value="CAL5224246.1"/>
    <property type="molecule type" value="Genomic_DNA"/>
</dbReference>
<sequence length="159" mass="17743">MQAEQLLALRQKLDNTQEVLQREQHRVQLLEAELLHLRSTQSACLYRKSSAYGSAPSEQPGSTPRQSESTATRYSEETGSYDAISKHSRLHSIDKAALYEDGRYDRSAHHSLGSLGSLGSAVTVSREAFELLRLKDRAMDNTKEGITIADCRQAHLQPC</sequence>
<feature type="coiled-coil region" evidence="1">
    <location>
        <begin position="3"/>
        <end position="40"/>
    </location>
</feature>
<evidence type="ECO:0000256" key="1">
    <source>
        <dbReference type="SAM" id="Coils"/>
    </source>
</evidence>
<gene>
    <name evidence="3" type="primary">g6899</name>
    <name evidence="3" type="ORF">VP750_LOCUS5905</name>
</gene>
<feature type="region of interest" description="Disordered" evidence="2">
    <location>
        <begin position="51"/>
        <end position="86"/>
    </location>
</feature>
<evidence type="ECO:0000256" key="2">
    <source>
        <dbReference type="SAM" id="MobiDB-lite"/>
    </source>
</evidence>
<organism evidence="3 4">
    <name type="scientific">Coccomyxa viridis</name>
    <dbReference type="NCBI Taxonomy" id="1274662"/>
    <lineage>
        <taxon>Eukaryota</taxon>
        <taxon>Viridiplantae</taxon>
        <taxon>Chlorophyta</taxon>
        <taxon>core chlorophytes</taxon>
        <taxon>Trebouxiophyceae</taxon>
        <taxon>Trebouxiophyceae incertae sedis</taxon>
        <taxon>Coccomyxaceae</taxon>
        <taxon>Coccomyxa</taxon>
    </lineage>
</organism>
<evidence type="ECO:0000313" key="4">
    <source>
        <dbReference type="Proteomes" id="UP001497392"/>
    </source>
</evidence>
<dbReference type="Proteomes" id="UP001497392">
    <property type="component" value="Unassembled WGS sequence"/>
</dbReference>
<evidence type="ECO:0000313" key="3">
    <source>
        <dbReference type="EMBL" id="CAL5224246.1"/>
    </source>
</evidence>
<keyword evidence="1" id="KW-0175">Coiled coil</keyword>
<accession>A0ABP1FXQ4</accession>
<proteinExistence type="predicted"/>
<reference evidence="3 4" key="1">
    <citation type="submission" date="2024-06" db="EMBL/GenBank/DDBJ databases">
        <authorList>
            <person name="Kraege A."/>
            <person name="Thomma B."/>
        </authorList>
    </citation>
    <scope>NUCLEOTIDE SEQUENCE [LARGE SCALE GENOMIC DNA]</scope>
</reference>
<comment type="caution">
    <text evidence="3">The sequence shown here is derived from an EMBL/GenBank/DDBJ whole genome shotgun (WGS) entry which is preliminary data.</text>
</comment>
<feature type="compositionally biased region" description="Polar residues" evidence="2">
    <location>
        <begin position="56"/>
        <end position="73"/>
    </location>
</feature>
<keyword evidence="4" id="KW-1185">Reference proteome</keyword>
<protein>
    <submittedName>
        <fullName evidence="3">G6899 protein</fullName>
    </submittedName>
</protein>
<name>A0ABP1FXQ4_9CHLO</name>